<keyword evidence="8" id="KW-0175">Coiled coil</keyword>
<dbReference type="GO" id="GO:0015288">
    <property type="term" value="F:porin activity"/>
    <property type="evidence" value="ECO:0007669"/>
    <property type="project" value="TreeGrafter"/>
</dbReference>
<evidence type="ECO:0000256" key="8">
    <source>
        <dbReference type="SAM" id="Coils"/>
    </source>
</evidence>
<sequence length="543" mass="60452">MLFLNHRLIRLVLYGAIMIGWGLPALDAATPTVTGARHSLYGQESAAQESLGSQASQRLAAAIANPEYMLNHWVELPTAPKVGNKKIQRLSLREAILLALRYNPNIQNAELDRIIQRYQLRLANNEFEMQYALAGTAAATNSRFSGIGHSFNKSFLATPEVSLRNKLGTQLNLGIDNNVSNYNTYMPVLNLSFTQPLLRGFGRAANEAGLLDAQDAEFLNKINLKQSVMDQITEVITAYRNLILSGNNLENQRRQLKEARLTFEINEKKIAAGQLEPTGNIQQSYQIESLNLMVEQAENDFKTAAQDLLQTIGLDPEMRLAVPNDVTLDKIKIPKLQQSIDIALEHNSQYLAQKMMLRADERAYAVAKNQQLWQLDLSGGIQSGAVSDVTGLSNGLRSIYNGHNLSETAQLRLTIPINDINRRSQLVSAKVKLEKDKLNLIALRRSLITTITNTINAIQSLAKRYQLAEKQVQLARQSYELEKKKLQAGIATALDVSNTQNQLIQAQAGLIGAKIAYLNQLSALQRLLGTTLDEWQINLRYGQ</sequence>
<evidence type="ECO:0000256" key="6">
    <source>
        <dbReference type="ARBA" id="ARBA00023136"/>
    </source>
</evidence>
<evidence type="ECO:0000256" key="3">
    <source>
        <dbReference type="ARBA" id="ARBA00022448"/>
    </source>
</evidence>
<keyword evidence="7" id="KW-0998">Cell outer membrane</keyword>
<dbReference type="InterPro" id="IPR003423">
    <property type="entry name" value="OMP_efflux"/>
</dbReference>
<dbReference type="PANTHER" id="PTHR30026:SF20">
    <property type="entry name" value="OUTER MEMBRANE PROTEIN TOLC"/>
    <property type="match status" value="1"/>
</dbReference>
<evidence type="ECO:0000313" key="10">
    <source>
        <dbReference type="Proteomes" id="UP000254968"/>
    </source>
</evidence>
<keyword evidence="6" id="KW-0472">Membrane</keyword>
<dbReference type="OrthoDB" id="188180at2"/>
<accession>A0A378HXK7</accession>
<dbReference type="Pfam" id="PF02321">
    <property type="entry name" value="OEP"/>
    <property type="match status" value="1"/>
</dbReference>
<dbReference type="Gene3D" id="1.20.1600.10">
    <property type="entry name" value="Outer membrane efflux proteins (OEP)"/>
    <property type="match status" value="1"/>
</dbReference>
<evidence type="ECO:0000256" key="4">
    <source>
        <dbReference type="ARBA" id="ARBA00022452"/>
    </source>
</evidence>
<dbReference type="AlphaFoldDB" id="A0A378HXK7"/>
<gene>
    <name evidence="9" type="primary">tolC_1</name>
    <name evidence="9" type="ORF">NCTC13315_00058</name>
</gene>
<dbReference type="SUPFAM" id="SSF56954">
    <property type="entry name" value="Outer membrane efflux proteins (OEP)"/>
    <property type="match status" value="1"/>
</dbReference>
<dbReference type="InterPro" id="IPR051906">
    <property type="entry name" value="TolC-like"/>
</dbReference>
<keyword evidence="3" id="KW-0813">Transport</keyword>
<evidence type="ECO:0000256" key="7">
    <source>
        <dbReference type="ARBA" id="ARBA00023237"/>
    </source>
</evidence>
<dbReference type="GO" id="GO:0015562">
    <property type="term" value="F:efflux transmembrane transporter activity"/>
    <property type="evidence" value="ECO:0007669"/>
    <property type="project" value="InterPro"/>
</dbReference>
<dbReference type="GO" id="GO:0009279">
    <property type="term" value="C:cell outer membrane"/>
    <property type="evidence" value="ECO:0007669"/>
    <property type="project" value="UniProtKB-SubCell"/>
</dbReference>
<evidence type="ECO:0000256" key="5">
    <source>
        <dbReference type="ARBA" id="ARBA00022692"/>
    </source>
</evidence>
<proteinExistence type="inferred from homology"/>
<keyword evidence="5" id="KW-0812">Transmembrane</keyword>
<comment type="subcellular location">
    <subcellularLocation>
        <location evidence="1">Cell outer membrane</location>
    </subcellularLocation>
</comment>
<dbReference type="PANTHER" id="PTHR30026">
    <property type="entry name" value="OUTER MEMBRANE PROTEIN TOLC"/>
    <property type="match status" value="1"/>
</dbReference>
<keyword evidence="4" id="KW-1134">Transmembrane beta strand</keyword>
<comment type="similarity">
    <text evidence="2">Belongs to the outer membrane factor (OMF) (TC 1.B.17) family.</text>
</comment>
<organism evidence="9 10">
    <name type="scientific">Legionella beliardensis</name>
    <dbReference type="NCBI Taxonomy" id="91822"/>
    <lineage>
        <taxon>Bacteria</taxon>
        <taxon>Pseudomonadati</taxon>
        <taxon>Pseudomonadota</taxon>
        <taxon>Gammaproteobacteria</taxon>
        <taxon>Legionellales</taxon>
        <taxon>Legionellaceae</taxon>
        <taxon>Legionella</taxon>
    </lineage>
</organism>
<name>A0A378HXK7_9GAMM</name>
<evidence type="ECO:0000313" key="9">
    <source>
        <dbReference type="EMBL" id="STX27552.1"/>
    </source>
</evidence>
<dbReference type="Proteomes" id="UP000254968">
    <property type="component" value="Unassembled WGS sequence"/>
</dbReference>
<protein>
    <submittedName>
        <fullName evidence="9">Outer membrane protein</fullName>
    </submittedName>
</protein>
<dbReference type="GO" id="GO:1990281">
    <property type="term" value="C:efflux pump complex"/>
    <property type="evidence" value="ECO:0007669"/>
    <property type="project" value="TreeGrafter"/>
</dbReference>
<dbReference type="EMBL" id="UGNV01000001">
    <property type="protein sequence ID" value="STX27552.1"/>
    <property type="molecule type" value="Genomic_DNA"/>
</dbReference>
<reference evidence="9 10" key="1">
    <citation type="submission" date="2018-06" db="EMBL/GenBank/DDBJ databases">
        <authorList>
            <consortium name="Pathogen Informatics"/>
            <person name="Doyle S."/>
        </authorList>
    </citation>
    <scope>NUCLEOTIDE SEQUENCE [LARGE SCALE GENOMIC DNA]</scope>
    <source>
        <strain evidence="9 10">NCTC13315</strain>
    </source>
</reference>
<evidence type="ECO:0000256" key="2">
    <source>
        <dbReference type="ARBA" id="ARBA00007613"/>
    </source>
</evidence>
<keyword evidence="10" id="KW-1185">Reference proteome</keyword>
<evidence type="ECO:0000256" key="1">
    <source>
        <dbReference type="ARBA" id="ARBA00004442"/>
    </source>
</evidence>
<feature type="coiled-coil region" evidence="8">
    <location>
        <begin position="239"/>
        <end position="307"/>
    </location>
</feature>